<dbReference type="SUPFAM" id="SSF50405">
    <property type="entry name" value="Actin-crosslinking proteins"/>
    <property type="match status" value="1"/>
</dbReference>
<keyword evidence="7" id="KW-1185">Reference proteome</keyword>
<dbReference type="CDD" id="cd00257">
    <property type="entry name" value="beta-trefoil_FSCN-like"/>
    <property type="match status" value="1"/>
</dbReference>
<organism evidence="6 7">
    <name type="scientific">Polycladomyces zharkentensis</name>
    <dbReference type="NCBI Taxonomy" id="2807616"/>
    <lineage>
        <taxon>Bacteria</taxon>
        <taxon>Bacillati</taxon>
        <taxon>Bacillota</taxon>
        <taxon>Bacilli</taxon>
        <taxon>Bacillales</taxon>
        <taxon>Thermoactinomycetaceae</taxon>
        <taxon>Polycladomyces</taxon>
    </lineage>
</organism>
<reference evidence="6" key="1">
    <citation type="journal article" date="2024" name="Int. J. Syst. Evol. Microbiol.">
        <title>Polycladomyces zharkentensis sp. nov., a novel thermophilic cellulose- and starch-degrading member of the Bacillota from a geothermal aquifer in Kazakhstan.</title>
        <authorList>
            <person name="Mashzhan A."/>
            <person name="Kistaubayeva A."/>
            <person name="Javier-Lopez R."/>
            <person name="Bissenova U."/>
            <person name="Bissenbay A."/>
            <person name="Birkeland N.K."/>
        </authorList>
    </citation>
    <scope>NUCLEOTIDE SEQUENCE</scope>
    <source>
        <strain evidence="6">ZKZ2T</strain>
    </source>
</reference>
<dbReference type="Gene3D" id="2.60.120.200">
    <property type="match status" value="1"/>
</dbReference>
<evidence type="ECO:0000313" key="7">
    <source>
        <dbReference type="Proteomes" id="UP001177120"/>
    </source>
</evidence>
<protein>
    <submittedName>
        <fullName evidence="6">Family 16 glycosylhydrolase</fullName>
    </submittedName>
</protein>
<comment type="similarity">
    <text evidence="2">Belongs to the glycosyl hydrolase 16 family.</text>
</comment>
<evidence type="ECO:0000256" key="2">
    <source>
        <dbReference type="ARBA" id="ARBA00006865"/>
    </source>
</evidence>
<evidence type="ECO:0000256" key="1">
    <source>
        <dbReference type="ARBA" id="ARBA00004496"/>
    </source>
</evidence>
<evidence type="ECO:0000256" key="3">
    <source>
        <dbReference type="ARBA" id="ARBA00022490"/>
    </source>
</evidence>
<dbReference type="InterPro" id="IPR008999">
    <property type="entry name" value="Actin-crosslinking"/>
</dbReference>
<dbReference type="InterPro" id="IPR000757">
    <property type="entry name" value="Beta-glucanase-like"/>
</dbReference>
<dbReference type="SUPFAM" id="SSF49899">
    <property type="entry name" value="Concanavalin A-like lectins/glucanases"/>
    <property type="match status" value="1"/>
</dbReference>
<comment type="subcellular location">
    <subcellularLocation>
        <location evidence="1">Cytoplasm</location>
    </subcellularLocation>
</comment>
<dbReference type="InterPro" id="IPR013320">
    <property type="entry name" value="ConA-like_dom_sf"/>
</dbReference>
<keyword evidence="4" id="KW-0009">Actin-binding</keyword>
<dbReference type="PANTHER" id="PTHR10963:SF55">
    <property type="entry name" value="GLYCOSIDE HYDROLASE FAMILY 16 PROTEIN"/>
    <property type="match status" value="1"/>
</dbReference>
<dbReference type="Gene3D" id="2.80.10.50">
    <property type="match status" value="1"/>
</dbReference>
<name>A0ABS2WJ63_9BACL</name>
<dbReference type="Pfam" id="PF00722">
    <property type="entry name" value="Glyco_hydro_16"/>
    <property type="match status" value="1"/>
</dbReference>
<gene>
    <name evidence="6" type="ORF">JQC72_08655</name>
</gene>
<proteinExistence type="inferred from homology"/>
<dbReference type="CDD" id="cd08023">
    <property type="entry name" value="GH16_laminarinase_like"/>
    <property type="match status" value="1"/>
</dbReference>
<dbReference type="PANTHER" id="PTHR10963">
    <property type="entry name" value="GLYCOSYL HYDROLASE-RELATED"/>
    <property type="match status" value="1"/>
</dbReference>
<evidence type="ECO:0000256" key="4">
    <source>
        <dbReference type="ARBA" id="ARBA00023203"/>
    </source>
</evidence>
<sequence length="418" mass="47085">MLLKKSLAAGICLLFLTATLAYGLMPPSLQRVEAAGSWVQVWSDEFNGNSVDGSKWNFETGPGPNNELQLYTTNNVYFENDPNNAGNKYLVIQAKREDKVYNGRTFNYTSARLNTQGKFDFKYGKIEIRAQLPRGQGMWPAFWMLGSDYGQVGWPNCGELDIMEYVGKTPATVYGTLHGPGYNGSTGIGAYHDTPDTISTQFHTYTVEWEPNVIRWYVDGQLYQVRTPHDLDGRKWVFDHHFFIILNLAVGGDWPGAPDNTTIFPQNYKIDYVRVYQRQNNEYEPAPAKNFIALKAAANDKFVTVDKFVGDRKLRANRDGASVWEMFEVKDLGNGKVALLSSTDYKFVSVKSDGSVFADKETVGPWETFQVETQANGKKALKNLGNHNYLSADLNLDSVLVANRPTASTWEQFDFVQK</sequence>
<feature type="domain" description="GH16" evidence="5">
    <location>
        <begin position="20"/>
        <end position="281"/>
    </location>
</feature>
<dbReference type="EMBL" id="JAFHAP010000008">
    <property type="protein sequence ID" value="MBN2909595.1"/>
    <property type="molecule type" value="Genomic_DNA"/>
</dbReference>
<comment type="caution">
    <text evidence="6">The sequence shown here is derived from an EMBL/GenBank/DDBJ whole genome shotgun (WGS) entry which is preliminary data.</text>
</comment>
<dbReference type="InterPro" id="IPR022768">
    <property type="entry name" value="Fascin-like_dom"/>
</dbReference>
<dbReference type="Pfam" id="PF06268">
    <property type="entry name" value="Fascin"/>
    <property type="match status" value="1"/>
</dbReference>
<dbReference type="RefSeq" id="WP_205494793.1">
    <property type="nucleotide sequence ID" value="NZ_JAFHAP010000008.1"/>
</dbReference>
<evidence type="ECO:0000259" key="5">
    <source>
        <dbReference type="PROSITE" id="PS51762"/>
    </source>
</evidence>
<evidence type="ECO:0000313" key="6">
    <source>
        <dbReference type="EMBL" id="MBN2909595.1"/>
    </source>
</evidence>
<dbReference type="Proteomes" id="UP001177120">
    <property type="component" value="Unassembled WGS sequence"/>
</dbReference>
<accession>A0ABS2WJ63</accession>
<dbReference type="PROSITE" id="PS51762">
    <property type="entry name" value="GH16_2"/>
    <property type="match status" value="1"/>
</dbReference>
<keyword evidence="3" id="KW-0963">Cytoplasm</keyword>
<dbReference type="InterPro" id="IPR050546">
    <property type="entry name" value="Glycosyl_Hydrlase_16"/>
</dbReference>